<organism evidence="3 5">
    <name type="scientific">Enterococcus faecium</name>
    <name type="common">Streptococcus faecium</name>
    <dbReference type="NCBI Taxonomy" id="1352"/>
    <lineage>
        <taxon>Bacteria</taxon>
        <taxon>Bacillati</taxon>
        <taxon>Bacillota</taxon>
        <taxon>Bacilli</taxon>
        <taxon>Lactobacillales</taxon>
        <taxon>Enterococcaceae</taxon>
        <taxon>Enterococcus</taxon>
    </lineage>
</organism>
<dbReference type="Proteomes" id="UP000194737">
    <property type="component" value="Unassembled WGS sequence"/>
</dbReference>
<evidence type="ECO:0000256" key="1">
    <source>
        <dbReference type="SAM" id="Phobius"/>
    </source>
</evidence>
<sequence>MKAISNENMQKSISGLEGKVLASGYTLFESLLLILLLTTILSFPVLAFSAWKNELAVYQFFSQFEKRIYSTQKIAIVNQIQTGFYWNSEENQIIFHVPNPDKINWEVLDIPDEITLKRHASITFAARTGNESSLKAYQFYWEEKERTITYQFQIGSGRYTKRIE</sequence>
<dbReference type="EMBL" id="NGLB01000001">
    <property type="protein sequence ID" value="OTO00891.1"/>
    <property type="molecule type" value="Genomic_DNA"/>
</dbReference>
<evidence type="ECO:0000313" key="2">
    <source>
        <dbReference type="EMBL" id="OTO00891.1"/>
    </source>
</evidence>
<reference evidence="3 5" key="1">
    <citation type="submission" date="2015-06" db="EMBL/GenBank/DDBJ databases">
        <title>The Genome Sequence of Enterococcus faecium 131EA1.</title>
        <authorList>
            <consortium name="The Broad Institute Genomics Platform"/>
            <consortium name="The Broad Institute Genome Sequencing Center for Infectious Disease"/>
            <person name="Earl A.M."/>
            <person name="Van Tyne D."/>
            <person name="Lebreton F."/>
            <person name="Saavedra J.T."/>
            <person name="Gilmore M.S."/>
            <person name="Manson Mcguire A."/>
            <person name="Clock S."/>
            <person name="Crupain M."/>
            <person name="Rangan U."/>
            <person name="Young S."/>
            <person name="Abouelleil A."/>
            <person name="Cao P."/>
            <person name="Chapman S.B."/>
            <person name="Griggs A."/>
            <person name="Priest M."/>
            <person name="Shea T."/>
            <person name="Wortman J."/>
            <person name="Nusbaum C."/>
            <person name="Birren B."/>
        </authorList>
    </citation>
    <scope>NUCLEOTIDE SEQUENCE [LARGE SCALE GENOMIC DNA]</scope>
    <source>
        <strain evidence="3 5">131EA1</strain>
    </source>
</reference>
<dbReference type="NCBIfam" id="NF040982">
    <property type="entry name" value="ComGD"/>
    <property type="match status" value="1"/>
</dbReference>
<dbReference type="Proteomes" id="UP000253144">
    <property type="component" value="Unassembled WGS sequence"/>
</dbReference>
<keyword evidence="1" id="KW-0812">Transmembrane</keyword>
<feature type="transmembrane region" description="Helical" evidence="1">
    <location>
        <begin position="31"/>
        <end position="51"/>
    </location>
</feature>
<dbReference type="AlphaFoldDB" id="A0A3F3NM23"/>
<keyword evidence="1" id="KW-0472">Membrane</keyword>
<dbReference type="InterPro" id="IPR016785">
    <property type="entry name" value="ComGD"/>
</dbReference>
<evidence type="ECO:0000313" key="4">
    <source>
        <dbReference type="Proteomes" id="UP000194737"/>
    </source>
</evidence>
<gene>
    <name evidence="2" type="ORF">A5804_002409</name>
    <name evidence="3" type="ORF">EB12_02069</name>
</gene>
<evidence type="ECO:0000313" key="5">
    <source>
        <dbReference type="Proteomes" id="UP000253144"/>
    </source>
</evidence>
<reference evidence="2 4" key="2">
    <citation type="submission" date="2017-05" db="EMBL/GenBank/DDBJ databases">
        <title>The Genome Sequence of Enterococcus faecium 6F2_DIV0138.</title>
        <authorList>
            <consortium name="The Broad Institute Genomics Platform"/>
            <consortium name="The Broad Institute Genomic Center for Infectious Diseases"/>
            <person name="Earl A."/>
            <person name="Manson A."/>
            <person name="Schwartman J."/>
            <person name="Gilmore M."/>
            <person name="Abouelleil A."/>
            <person name="Cao P."/>
            <person name="Chapman S."/>
            <person name="Cusick C."/>
            <person name="Shea T."/>
            <person name="Young S."/>
            <person name="Neafsey D."/>
            <person name="Nusbaum C."/>
            <person name="Birren B."/>
        </authorList>
    </citation>
    <scope>NUCLEOTIDE SEQUENCE [LARGE SCALE GENOMIC DNA]</scope>
    <source>
        <strain evidence="2 4">6F2_DIV0138</strain>
    </source>
</reference>
<comment type="caution">
    <text evidence="3">The sequence shown here is derived from an EMBL/GenBank/DDBJ whole genome shotgun (WGS) entry which is preliminary data.</text>
</comment>
<name>A0A3F3NM23_ENTFC</name>
<protein>
    <submittedName>
        <fullName evidence="3">Competence protein ComGD</fullName>
    </submittedName>
</protein>
<proteinExistence type="predicted"/>
<keyword evidence="1" id="KW-1133">Transmembrane helix</keyword>
<evidence type="ECO:0000313" key="3">
    <source>
        <dbReference type="EMBL" id="RBS29827.1"/>
    </source>
</evidence>
<accession>A0A3F3NM23</accession>
<dbReference type="EMBL" id="LEQJ01000012">
    <property type="protein sequence ID" value="RBS29827.1"/>
    <property type="molecule type" value="Genomic_DNA"/>
</dbReference>